<dbReference type="OrthoDB" id="312859at2759"/>
<name>I7MAI1_TETTS</name>
<dbReference type="PANTHER" id="PTHR45689">
    <property type="entry name" value="I[[H]] CHANNEL, ISOFORM E"/>
    <property type="match status" value="1"/>
</dbReference>
<keyword evidence="1" id="KW-1133">Transmembrane helix</keyword>
<dbReference type="GeneID" id="7828335"/>
<dbReference type="EMBL" id="GG662443">
    <property type="protein sequence ID" value="EAS04641.2"/>
    <property type="molecule type" value="Genomic_DNA"/>
</dbReference>
<dbReference type="RefSeq" id="XP_001024886.2">
    <property type="nucleotide sequence ID" value="XM_001024886.2"/>
</dbReference>
<dbReference type="InterPro" id="IPR000595">
    <property type="entry name" value="cNMP-bd_dom"/>
</dbReference>
<sequence length="773" mass="90824">MITVGYGDIRPTNVIEVSVCIFLMMTCCVIFGFTINSIGQIFQDFYSKENLIRQKRFIIGNYMMRKGVTKSTMKEIYQYLDYYWKEKSDENQQEEQEIICQLSNRLRENLLTESYHDIFKQNSIFKDNFSYQTMQKCLPLIQEQRCTPEEIVYNSDVSSQDVWIYFVQSGELEVYIQPPNSKCQPQDNSSTSTVSILRKGDHFGEFSFFSGQQPKMNLKSLSFSKLIKIKRSDFLRILIEDQEEYETFCMIKDMILLQKDGTRLKVKCISCKDYTHEVGDCPYLHLQPNKYKAIGQMSLSQPHVQREKPKLERHLKTKQNTLKLIEINANQLLEFLNDKYENLINYEDNYLRLNYVSHQNSQFSSSLQKEATYSYHNMDNLTNQSNPFYNNQQLNQNSNLNITYPNRLSVSSGPQLYYQNSSFLNQMNSDQMIKPQEGLNSQRFNTFQTTETDEQYDNTRSNEDIQEIDKIKQISGNIKRPSYFGTFQQMQSNFSRTCSIQSQLPQENNQQIQLVSKQVAPKKNSILANLNNGPRKNSQQLYTKQLVPTNNNQFQKKMTKFVTGIPSQVYDDFIKKQVELKINKIDYLSEQFDLFEGDFEKMKITINYFSNFNYSKIILKLKKMQNIRKKTVCKPLEQANTRNILSKSQKYQGSSNSQNIFESNKQNFKQESKFNQNNSNTRTIFAANNHKIVSQSIFYPQSNNEKQLLSQNQSLSESKQLDLSQNVDKFITQESNDYSFSKINPNTPYHSSQDFNNFKIIQSTQNRKCYDFQ</sequence>
<evidence type="ECO:0000313" key="3">
    <source>
        <dbReference type="EMBL" id="EAS04641.2"/>
    </source>
</evidence>
<evidence type="ECO:0000259" key="2">
    <source>
        <dbReference type="PROSITE" id="PS50042"/>
    </source>
</evidence>
<organism evidence="3 4">
    <name type="scientific">Tetrahymena thermophila (strain SB210)</name>
    <dbReference type="NCBI Taxonomy" id="312017"/>
    <lineage>
        <taxon>Eukaryota</taxon>
        <taxon>Sar</taxon>
        <taxon>Alveolata</taxon>
        <taxon>Ciliophora</taxon>
        <taxon>Intramacronucleata</taxon>
        <taxon>Oligohymenophorea</taxon>
        <taxon>Hymenostomatida</taxon>
        <taxon>Tetrahymenina</taxon>
        <taxon>Tetrahymenidae</taxon>
        <taxon>Tetrahymena</taxon>
    </lineage>
</organism>
<evidence type="ECO:0000256" key="1">
    <source>
        <dbReference type="SAM" id="Phobius"/>
    </source>
</evidence>
<dbReference type="KEGG" id="tet:TTHERM_00241620"/>
<dbReference type="Gene3D" id="1.10.287.70">
    <property type="match status" value="1"/>
</dbReference>
<keyword evidence="1" id="KW-0472">Membrane</keyword>
<reference evidence="4" key="1">
    <citation type="journal article" date="2006" name="PLoS Biol.">
        <title>Macronuclear genome sequence of the ciliate Tetrahymena thermophila, a model eukaryote.</title>
        <authorList>
            <person name="Eisen J.A."/>
            <person name="Coyne R.S."/>
            <person name="Wu M."/>
            <person name="Wu D."/>
            <person name="Thiagarajan M."/>
            <person name="Wortman J.R."/>
            <person name="Badger J.H."/>
            <person name="Ren Q."/>
            <person name="Amedeo P."/>
            <person name="Jones K.M."/>
            <person name="Tallon L.J."/>
            <person name="Delcher A.L."/>
            <person name="Salzberg S.L."/>
            <person name="Silva J.C."/>
            <person name="Haas B.J."/>
            <person name="Majoros W.H."/>
            <person name="Farzad M."/>
            <person name="Carlton J.M."/>
            <person name="Smith R.K. Jr."/>
            <person name="Garg J."/>
            <person name="Pearlman R.E."/>
            <person name="Karrer K.M."/>
            <person name="Sun L."/>
            <person name="Manning G."/>
            <person name="Elde N.C."/>
            <person name="Turkewitz A.P."/>
            <person name="Asai D.J."/>
            <person name="Wilkes D.E."/>
            <person name="Wang Y."/>
            <person name="Cai H."/>
            <person name="Collins K."/>
            <person name="Stewart B.A."/>
            <person name="Lee S.R."/>
            <person name="Wilamowska K."/>
            <person name="Weinberg Z."/>
            <person name="Ruzzo W.L."/>
            <person name="Wloga D."/>
            <person name="Gaertig J."/>
            <person name="Frankel J."/>
            <person name="Tsao C.-C."/>
            <person name="Gorovsky M.A."/>
            <person name="Keeling P.J."/>
            <person name="Waller R.F."/>
            <person name="Patron N.J."/>
            <person name="Cherry J.M."/>
            <person name="Stover N.A."/>
            <person name="Krieger C.J."/>
            <person name="del Toro C."/>
            <person name="Ryder H.F."/>
            <person name="Williamson S.C."/>
            <person name="Barbeau R.A."/>
            <person name="Hamilton E.P."/>
            <person name="Orias E."/>
        </authorList>
    </citation>
    <scope>NUCLEOTIDE SEQUENCE [LARGE SCALE GENOMIC DNA]</scope>
    <source>
        <strain evidence="4">SB210</strain>
    </source>
</reference>
<dbReference type="Gene3D" id="1.10.287.630">
    <property type="entry name" value="Helix hairpin bin"/>
    <property type="match status" value="1"/>
</dbReference>
<evidence type="ECO:0000313" key="4">
    <source>
        <dbReference type="Proteomes" id="UP000009168"/>
    </source>
</evidence>
<dbReference type="AlphaFoldDB" id="I7MAI1"/>
<dbReference type="eggNOG" id="KOG0501">
    <property type="taxonomic scope" value="Eukaryota"/>
</dbReference>
<dbReference type="InParanoid" id="I7MAI1"/>
<dbReference type="PROSITE" id="PS50042">
    <property type="entry name" value="CNMP_BINDING_3"/>
    <property type="match status" value="1"/>
</dbReference>
<dbReference type="FunCoup" id="I7MAI1">
    <property type="interactions" value="2"/>
</dbReference>
<dbReference type="GO" id="GO:0035725">
    <property type="term" value="P:sodium ion transmembrane transport"/>
    <property type="evidence" value="ECO:0007669"/>
    <property type="project" value="TreeGrafter"/>
</dbReference>
<protein>
    <submittedName>
        <fullName evidence="3">Cyclic nucleotide-binding domain protein</fullName>
    </submittedName>
</protein>
<dbReference type="InterPro" id="IPR051413">
    <property type="entry name" value="K/Na_HCN_channel"/>
</dbReference>
<dbReference type="InterPro" id="IPR014710">
    <property type="entry name" value="RmlC-like_jellyroll"/>
</dbReference>
<dbReference type="Pfam" id="PF07885">
    <property type="entry name" value="Ion_trans_2"/>
    <property type="match status" value="1"/>
</dbReference>
<dbReference type="GO" id="GO:0005249">
    <property type="term" value="F:voltage-gated potassium channel activity"/>
    <property type="evidence" value="ECO:0007669"/>
    <property type="project" value="TreeGrafter"/>
</dbReference>
<dbReference type="Proteomes" id="UP000009168">
    <property type="component" value="Unassembled WGS sequence"/>
</dbReference>
<dbReference type="Pfam" id="PF00027">
    <property type="entry name" value="cNMP_binding"/>
    <property type="match status" value="1"/>
</dbReference>
<dbReference type="Gene3D" id="2.60.120.10">
    <property type="entry name" value="Jelly Rolls"/>
    <property type="match status" value="1"/>
</dbReference>
<dbReference type="InterPro" id="IPR013099">
    <property type="entry name" value="K_chnl_dom"/>
</dbReference>
<dbReference type="CDD" id="cd00038">
    <property type="entry name" value="CAP_ED"/>
    <property type="match status" value="1"/>
</dbReference>
<dbReference type="GO" id="GO:0098855">
    <property type="term" value="C:HCN channel complex"/>
    <property type="evidence" value="ECO:0007669"/>
    <property type="project" value="TreeGrafter"/>
</dbReference>
<dbReference type="SUPFAM" id="SSF81324">
    <property type="entry name" value="Voltage-gated potassium channels"/>
    <property type="match status" value="1"/>
</dbReference>
<gene>
    <name evidence="3" type="ORF">TTHERM_00241620</name>
</gene>
<proteinExistence type="predicted"/>
<feature type="transmembrane region" description="Helical" evidence="1">
    <location>
        <begin position="12"/>
        <end position="35"/>
    </location>
</feature>
<dbReference type="InterPro" id="IPR018490">
    <property type="entry name" value="cNMP-bd_dom_sf"/>
</dbReference>
<dbReference type="SUPFAM" id="SSF51206">
    <property type="entry name" value="cAMP-binding domain-like"/>
    <property type="match status" value="1"/>
</dbReference>
<keyword evidence="4" id="KW-1185">Reference proteome</keyword>
<feature type="domain" description="Cyclic nucleotide-binding" evidence="2">
    <location>
        <begin position="164"/>
        <end position="238"/>
    </location>
</feature>
<keyword evidence="1" id="KW-0812">Transmembrane</keyword>
<dbReference type="PANTHER" id="PTHR45689:SF5">
    <property type="entry name" value="I[[H]] CHANNEL, ISOFORM E"/>
    <property type="match status" value="1"/>
</dbReference>
<dbReference type="GO" id="GO:0003254">
    <property type="term" value="P:regulation of membrane depolarization"/>
    <property type="evidence" value="ECO:0007669"/>
    <property type="project" value="TreeGrafter"/>
</dbReference>
<accession>I7MAI1</accession>